<dbReference type="WBParaSite" id="maker-unitig_30949-snap-gene-0.2-mRNA-1">
    <property type="protein sequence ID" value="maker-unitig_30949-snap-gene-0.2-mRNA-1"/>
    <property type="gene ID" value="maker-unitig_30949-snap-gene-0.2"/>
</dbReference>
<organism evidence="2 3">
    <name type="scientific">Macrostomum lignano</name>
    <dbReference type="NCBI Taxonomy" id="282301"/>
    <lineage>
        <taxon>Eukaryota</taxon>
        <taxon>Metazoa</taxon>
        <taxon>Spiralia</taxon>
        <taxon>Lophotrochozoa</taxon>
        <taxon>Platyhelminthes</taxon>
        <taxon>Rhabditophora</taxon>
        <taxon>Macrostomorpha</taxon>
        <taxon>Macrostomida</taxon>
        <taxon>Macrostomidae</taxon>
        <taxon>Macrostomum</taxon>
    </lineage>
</organism>
<evidence type="ECO:0000313" key="2">
    <source>
        <dbReference type="Proteomes" id="UP000095280"/>
    </source>
</evidence>
<reference evidence="3" key="1">
    <citation type="submission" date="2016-11" db="UniProtKB">
        <authorList>
            <consortium name="WormBaseParasite"/>
        </authorList>
    </citation>
    <scope>IDENTIFICATION</scope>
</reference>
<feature type="region of interest" description="Disordered" evidence="1">
    <location>
        <begin position="88"/>
        <end position="130"/>
    </location>
</feature>
<dbReference type="AlphaFoldDB" id="A0A1I8FDV0"/>
<name>A0A1I8FDV0_9PLAT</name>
<evidence type="ECO:0000256" key="1">
    <source>
        <dbReference type="SAM" id="MobiDB-lite"/>
    </source>
</evidence>
<proteinExistence type="predicted"/>
<feature type="compositionally biased region" description="Polar residues" evidence="1">
    <location>
        <begin position="88"/>
        <end position="105"/>
    </location>
</feature>
<feature type="region of interest" description="Disordered" evidence="1">
    <location>
        <begin position="1"/>
        <end position="21"/>
    </location>
</feature>
<dbReference type="Proteomes" id="UP000095280">
    <property type="component" value="Unplaced"/>
</dbReference>
<protein>
    <submittedName>
        <fullName evidence="3">Uncharacterized protein</fullName>
    </submittedName>
</protein>
<keyword evidence="2" id="KW-1185">Reference proteome</keyword>
<feature type="compositionally biased region" description="Low complexity" evidence="1">
    <location>
        <begin position="106"/>
        <end position="122"/>
    </location>
</feature>
<accession>A0A1I8FDV0</accession>
<evidence type="ECO:0000313" key="3">
    <source>
        <dbReference type="WBParaSite" id="maker-unitig_30949-snap-gene-0.2-mRNA-1"/>
    </source>
</evidence>
<sequence length="130" mass="14623">MRHSLHAQAQRTERKRGGPYETVDNLFGFRNIRCVPMATARPISAQLPMELHQLRSPGNLRLDTLDRVCEQDESRMPPSKTCMTIVSQTLETRPADQSDQTSRPDSSVSDPWSCSSSSQQQQPAKRPLSS</sequence>